<reference evidence="6" key="1">
    <citation type="submission" date="2022-12" db="EMBL/GenBank/DDBJ databases">
        <title>Jiella pelagia sp. nov., isolated from phosphonate enriched culture of Northwest Pacific surface seawater.</title>
        <authorList>
            <person name="Shin D.Y."/>
            <person name="Hwang C.Y."/>
        </authorList>
    </citation>
    <scope>NUCLEOTIDE SEQUENCE</scope>
    <source>
        <strain evidence="6">HL-NP1</strain>
    </source>
</reference>
<evidence type="ECO:0000256" key="2">
    <source>
        <dbReference type="ARBA" id="ARBA00022605"/>
    </source>
</evidence>
<dbReference type="EMBL" id="CP114029">
    <property type="protein sequence ID" value="WAP69323.1"/>
    <property type="molecule type" value="Genomic_DNA"/>
</dbReference>
<accession>A0ABY7C0V1</accession>
<dbReference type="CDD" id="cd04723">
    <property type="entry name" value="HisA_HisF"/>
    <property type="match status" value="1"/>
</dbReference>
<dbReference type="InterPro" id="IPR013785">
    <property type="entry name" value="Aldolase_TIM"/>
</dbReference>
<evidence type="ECO:0000313" key="6">
    <source>
        <dbReference type="EMBL" id="WAP69323.1"/>
    </source>
</evidence>
<evidence type="ECO:0000256" key="3">
    <source>
        <dbReference type="ARBA" id="ARBA00023102"/>
    </source>
</evidence>
<keyword evidence="7" id="KW-1185">Reference proteome</keyword>
<name>A0ABY7C0V1_9HYPH</name>
<keyword evidence="3 5" id="KW-0368">Histidine biosynthesis</keyword>
<dbReference type="InterPro" id="IPR006062">
    <property type="entry name" value="His_biosynth"/>
</dbReference>
<comment type="pathway">
    <text evidence="4">Amino-acid biosynthesis.</text>
</comment>
<dbReference type="Pfam" id="PF00977">
    <property type="entry name" value="His_biosynth"/>
    <property type="match status" value="1"/>
</dbReference>
<dbReference type="RefSeq" id="WP_268881763.1">
    <property type="nucleotide sequence ID" value="NZ_CP114029.1"/>
</dbReference>
<dbReference type="Proteomes" id="UP001164020">
    <property type="component" value="Chromosome"/>
</dbReference>
<dbReference type="InterPro" id="IPR011060">
    <property type="entry name" value="RibuloseP-bd_barrel"/>
</dbReference>
<evidence type="ECO:0000256" key="5">
    <source>
        <dbReference type="RuleBase" id="RU003657"/>
    </source>
</evidence>
<gene>
    <name evidence="6" type="ORF">OH818_03215</name>
</gene>
<organism evidence="6 7">
    <name type="scientific">Jiella pelagia</name>
    <dbReference type="NCBI Taxonomy" id="2986949"/>
    <lineage>
        <taxon>Bacteria</taxon>
        <taxon>Pseudomonadati</taxon>
        <taxon>Pseudomonadota</taxon>
        <taxon>Alphaproteobacteria</taxon>
        <taxon>Hyphomicrobiales</taxon>
        <taxon>Aurantimonadaceae</taxon>
        <taxon>Jiella</taxon>
    </lineage>
</organism>
<evidence type="ECO:0000256" key="4">
    <source>
        <dbReference type="ARBA" id="ARBA00029440"/>
    </source>
</evidence>
<keyword evidence="2 5" id="KW-0028">Amino-acid biosynthesis</keyword>
<protein>
    <submittedName>
        <fullName evidence="6">HisA/HisF-related TIM barrel protein</fullName>
    </submittedName>
</protein>
<sequence>MQVVPVLDIKNGLVVRGLMGDRANYRPIETPLSASPEPLAVAHGLMSLHGFGAIYIADLDAIEGLSIAGVMEEGDPRRRRGEPDAALMARLVAAHPGVALWLDAGVASFDEAMAIEALPGVLCVVGSESVEDAETVRRLSQETDFALSLDFRGDVFLGPPELLDDENLWPDTLIVMTLAKVGSGEGPDFARLSEIVTRAGGRRVFAAGGVRGPQDLAALKAMGIAGALIATALHDGRISAAEPHRLRRRLPAIVGNSPGVTAGRILGCFGPSRCDIASTAPA</sequence>
<evidence type="ECO:0000313" key="7">
    <source>
        <dbReference type="Proteomes" id="UP001164020"/>
    </source>
</evidence>
<evidence type="ECO:0000256" key="1">
    <source>
        <dbReference type="ARBA" id="ARBA00009667"/>
    </source>
</evidence>
<comment type="similarity">
    <text evidence="1 5">Belongs to the HisA/HisF family.</text>
</comment>
<dbReference type="SUPFAM" id="SSF51366">
    <property type="entry name" value="Ribulose-phoshate binding barrel"/>
    <property type="match status" value="1"/>
</dbReference>
<proteinExistence type="inferred from homology"/>
<dbReference type="Gene3D" id="3.20.20.70">
    <property type="entry name" value="Aldolase class I"/>
    <property type="match status" value="1"/>
</dbReference>